<protein>
    <recommendedName>
        <fullName evidence="1">Cyclic nucleotide-binding domain-containing protein</fullName>
    </recommendedName>
</protein>
<feature type="domain" description="Cyclic nucleotide-binding" evidence="1">
    <location>
        <begin position="13"/>
        <end position="46"/>
    </location>
</feature>
<proteinExistence type="predicted"/>
<dbReference type="Pfam" id="PF00027">
    <property type="entry name" value="cNMP_binding"/>
    <property type="match status" value="1"/>
</dbReference>
<dbReference type="InterPro" id="IPR018490">
    <property type="entry name" value="cNMP-bd_dom_sf"/>
</dbReference>
<sequence length="59" mass="6962">MNPKDLIFTGNKLHLKKGEVIFKEYEEGAKEMYFIDSGRVKIVKKSWRYRSNASNPQLK</sequence>
<dbReference type="Proteomes" id="UP000094056">
    <property type="component" value="Unassembled WGS sequence"/>
</dbReference>
<gene>
    <name evidence="2" type="ORF">SCARUB_04120</name>
</gene>
<dbReference type="InterPro" id="IPR014710">
    <property type="entry name" value="RmlC-like_jellyroll"/>
</dbReference>
<evidence type="ECO:0000313" key="2">
    <source>
        <dbReference type="EMBL" id="ODS30758.1"/>
    </source>
</evidence>
<dbReference type="AlphaFoldDB" id="A0A1E3X562"/>
<dbReference type="SUPFAM" id="SSF51206">
    <property type="entry name" value="cAMP-binding domain-like"/>
    <property type="match status" value="1"/>
</dbReference>
<name>A0A1E3X562_9BACT</name>
<organism evidence="2 3">
    <name type="scientific">Candidatus Scalindua rubra</name>
    <dbReference type="NCBI Taxonomy" id="1872076"/>
    <lineage>
        <taxon>Bacteria</taxon>
        <taxon>Pseudomonadati</taxon>
        <taxon>Planctomycetota</taxon>
        <taxon>Candidatus Brocadiia</taxon>
        <taxon>Candidatus Brocadiales</taxon>
        <taxon>Candidatus Scalinduaceae</taxon>
        <taxon>Candidatus Scalindua</taxon>
    </lineage>
</organism>
<dbReference type="InterPro" id="IPR000595">
    <property type="entry name" value="cNMP-bd_dom"/>
</dbReference>
<dbReference type="EMBL" id="MAYW01000179">
    <property type="protein sequence ID" value="ODS30758.1"/>
    <property type="molecule type" value="Genomic_DNA"/>
</dbReference>
<accession>A0A1E3X562</accession>
<reference evidence="2 3" key="1">
    <citation type="submission" date="2016-07" db="EMBL/GenBank/DDBJ databases">
        <title>Draft genome of Scalindua rubra, obtained from a brine-seawater interface in the Red Sea, sheds light on salt adaptation in anammox bacteria.</title>
        <authorList>
            <person name="Speth D.R."/>
            <person name="Lagkouvardos I."/>
            <person name="Wang Y."/>
            <person name="Qian P.-Y."/>
            <person name="Dutilh B.E."/>
            <person name="Jetten M.S."/>
        </authorList>
    </citation>
    <scope>NUCLEOTIDE SEQUENCE [LARGE SCALE GENOMIC DNA]</scope>
    <source>
        <strain evidence="2">BSI-1</strain>
    </source>
</reference>
<dbReference type="Gene3D" id="2.60.120.10">
    <property type="entry name" value="Jelly Rolls"/>
    <property type="match status" value="1"/>
</dbReference>
<evidence type="ECO:0000259" key="1">
    <source>
        <dbReference type="Pfam" id="PF00027"/>
    </source>
</evidence>
<comment type="caution">
    <text evidence="2">The sequence shown here is derived from an EMBL/GenBank/DDBJ whole genome shotgun (WGS) entry which is preliminary data.</text>
</comment>
<evidence type="ECO:0000313" key="3">
    <source>
        <dbReference type="Proteomes" id="UP000094056"/>
    </source>
</evidence>